<dbReference type="Proteomes" id="UP000070456">
    <property type="component" value="Unassembled WGS sequence"/>
</dbReference>
<evidence type="ECO:0000313" key="1">
    <source>
        <dbReference type="EMBL" id="KXG78955.1"/>
    </source>
</evidence>
<proteinExistence type="predicted"/>
<sequence>MRSRFSRIFIGVILCCLALWNSGLGMSYGTTEEGVFIQKWKNGKISRGDDYSHLEIPTYQYYNIDAICAEDLIYYGYDMVWDDKTRTTTLTFNPEKEVVGLKSHSLKDGKTYKSDVKIMIDGKLIPSHNTGGYSLIEVRDVNALTQLYVEPYTWIGAPINRLLSTDIATYIHGEQIPSFNINGRTVIFAKDLHGLGFNVKFNDLEKVVYIDKTGKFDKINHREIPKEGCRPVGTIIDDVLVTKIQVKLEGETIKSFNIRGFTAIYVQDLKSVATIKFDESTRKVNIEIK</sequence>
<accession>A0A140LEI0</accession>
<dbReference type="OrthoDB" id="9788327at2"/>
<dbReference type="RefSeq" id="WP_068554019.1">
    <property type="nucleotide sequence ID" value="NZ_LOEE01000003.1"/>
</dbReference>
<keyword evidence="2" id="KW-1185">Reference proteome</keyword>
<gene>
    <name evidence="1" type="ORF">AN619_01150</name>
</gene>
<dbReference type="STRING" id="520762.AN619_01150"/>
<dbReference type="AlphaFoldDB" id="A0A140LEI0"/>
<reference evidence="1 2" key="1">
    <citation type="submission" date="2015-12" db="EMBL/GenBank/DDBJ databases">
        <title>Draft genome sequence of the thermoanaerobe Thermotalea metallivorans, an isolate from the runoff channel of the Great Artesian Basin, Australia.</title>
        <authorList>
            <person name="Patel B.K."/>
        </authorList>
    </citation>
    <scope>NUCLEOTIDE SEQUENCE [LARGE SCALE GENOMIC DNA]</scope>
    <source>
        <strain evidence="1 2">B2-1</strain>
    </source>
</reference>
<protein>
    <submittedName>
        <fullName evidence="1">Uncharacterized protein</fullName>
    </submittedName>
</protein>
<organism evidence="1 2">
    <name type="scientific">Thermotalea metallivorans</name>
    <dbReference type="NCBI Taxonomy" id="520762"/>
    <lineage>
        <taxon>Bacteria</taxon>
        <taxon>Bacillati</taxon>
        <taxon>Bacillota</taxon>
        <taxon>Clostridia</taxon>
        <taxon>Peptostreptococcales</taxon>
        <taxon>Thermotaleaceae</taxon>
        <taxon>Thermotalea</taxon>
    </lineage>
</organism>
<evidence type="ECO:0000313" key="2">
    <source>
        <dbReference type="Proteomes" id="UP000070456"/>
    </source>
</evidence>
<dbReference type="EMBL" id="LOEE01000003">
    <property type="protein sequence ID" value="KXG78955.1"/>
    <property type="molecule type" value="Genomic_DNA"/>
</dbReference>
<name>A0A140LEI0_9FIRM</name>
<comment type="caution">
    <text evidence="1">The sequence shown here is derived from an EMBL/GenBank/DDBJ whole genome shotgun (WGS) entry which is preliminary data.</text>
</comment>